<sequence>MFGATSLAACAVMAVCTTGPADPVTPDSSFVLTLTDARGGTTSVQLTCGPTQGNHPQGEAACRSLERADGDFTRLPVKNQACTMIYSPVLATASGNWHGTPVKFDTEYSNRCVADAHSGGVFSF</sequence>
<feature type="domain" description="Subtilisin inhibitor" evidence="10">
    <location>
        <begin position="31"/>
        <end position="110"/>
    </location>
</feature>
<evidence type="ECO:0000313" key="12">
    <source>
        <dbReference type="Proteomes" id="UP000004691"/>
    </source>
</evidence>
<keyword evidence="12" id="KW-1185">Reference proteome</keyword>
<dbReference type="Gene3D" id="3.30.350.10">
    <property type="entry name" value="Subtilisin inhibitor-like"/>
    <property type="match status" value="1"/>
</dbReference>
<comment type="subcellular location">
    <subcellularLocation>
        <location evidence="1">Secreted</location>
    </subcellularLocation>
</comment>
<keyword evidence="4" id="KW-0964">Secreted</keyword>
<keyword evidence="7" id="KW-1015">Disulfide bond</keyword>
<comment type="subunit">
    <text evidence="3">Homodimer.</text>
</comment>
<evidence type="ECO:0000256" key="1">
    <source>
        <dbReference type="ARBA" id="ARBA00004613"/>
    </source>
</evidence>
<dbReference type="AlphaFoldDB" id="I0UYC6"/>
<dbReference type="InterPro" id="IPR036819">
    <property type="entry name" value="Subtilisin_inhibitor-like_sf"/>
</dbReference>
<evidence type="ECO:0000256" key="2">
    <source>
        <dbReference type="ARBA" id="ARBA00010472"/>
    </source>
</evidence>
<proteinExistence type="inferred from homology"/>
<dbReference type="EMBL" id="JH636049">
    <property type="protein sequence ID" value="EID52879.1"/>
    <property type="molecule type" value="Genomic_DNA"/>
</dbReference>
<dbReference type="eggNOG" id="ENOG50333FU">
    <property type="taxonomic scope" value="Bacteria"/>
</dbReference>
<dbReference type="GO" id="GO:0004867">
    <property type="term" value="F:serine-type endopeptidase inhibitor activity"/>
    <property type="evidence" value="ECO:0007669"/>
    <property type="project" value="UniProtKB-KW"/>
</dbReference>
<evidence type="ECO:0000256" key="4">
    <source>
        <dbReference type="ARBA" id="ARBA00022525"/>
    </source>
</evidence>
<evidence type="ECO:0000256" key="9">
    <source>
        <dbReference type="SAM" id="SignalP"/>
    </source>
</evidence>
<dbReference type="InterPro" id="IPR023549">
    <property type="entry name" value="Subtilisin_inhibitor"/>
</dbReference>
<keyword evidence="6 8" id="KW-0722">Serine protease inhibitor</keyword>
<dbReference type="SUPFAM" id="SSF55399">
    <property type="entry name" value="Subtilisin inhibitor"/>
    <property type="match status" value="1"/>
</dbReference>
<name>I0UYC6_9PSEU</name>
<gene>
    <name evidence="11" type="ORF">SacxiDRAFT_0607</name>
</gene>
<feature type="signal peptide" evidence="9">
    <location>
        <begin position="1"/>
        <end position="21"/>
    </location>
</feature>
<dbReference type="HOGENOM" id="CLU_121949_0_1_11"/>
<feature type="chain" id="PRO_5003634466" evidence="9">
    <location>
        <begin position="22"/>
        <end position="124"/>
    </location>
</feature>
<reference evidence="11 12" key="1">
    <citation type="submission" date="2012-01" db="EMBL/GenBank/DDBJ databases">
        <title>Improved High-Quality Draft sequence of Saccharomonospora xinjiangensis XJ-54.</title>
        <authorList>
            <consortium name="US DOE Joint Genome Institute"/>
            <person name="Lucas S."/>
            <person name="Han J."/>
            <person name="Lapidus A."/>
            <person name="Cheng J.-F."/>
            <person name="Goodwin L."/>
            <person name="Pitluck S."/>
            <person name="Peters L."/>
            <person name="Mikhailova N."/>
            <person name="Teshima H."/>
            <person name="Detter J.C."/>
            <person name="Han C."/>
            <person name="Tapia R."/>
            <person name="Land M."/>
            <person name="Hauser L."/>
            <person name="Kyrpides N."/>
            <person name="Ivanova N."/>
            <person name="Pagani I."/>
            <person name="Brambilla E.-M."/>
            <person name="Klenk H.-P."/>
            <person name="Woyke T."/>
        </authorList>
    </citation>
    <scope>NUCLEOTIDE SEQUENCE [LARGE SCALE GENOMIC DNA]</scope>
    <source>
        <strain evidence="11 12">XJ-54</strain>
    </source>
</reference>
<dbReference type="Pfam" id="PF00720">
    <property type="entry name" value="SSI"/>
    <property type="match status" value="1"/>
</dbReference>
<evidence type="ECO:0000313" key="11">
    <source>
        <dbReference type="EMBL" id="EID52879.1"/>
    </source>
</evidence>
<dbReference type="Proteomes" id="UP000004691">
    <property type="component" value="Unassembled WGS sequence"/>
</dbReference>
<dbReference type="GO" id="GO:0005576">
    <property type="term" value="C:extracellular region"/>
    <property type="evidence" value="ECO:0007669"/>
    <property type="project" value="UniProtKB-SubCell"/>
</dbReference>
<evidence type="ECO:0000256" key="7">
    <source>
        <dbReference type="ARBA" id="ARBA00023157"/>
    </source>
</evidence>
<keyword evidence="9" id="KW-0732">Signal</keyword>
<comment type="similarity">
    <text evidence="2 8">Belongs to the protease inhibitor I16 (SSI) family.</text>
</comment>
<evidence type="ECO:0000256" key="5">
    <source>
        <dbReference type="ARBA" id="ARBA00022690"/>
    </source>
</evidence>
<protein>
    <submittedName>
        <fullName evidence="11">Subtilisin inhibitor-like protein</fullName>
    </submittedName>
</protein>
<organism evidence="11 12">
    <name type="scientific">Saccharomonospora xinjiangensis XJ-54</name>
    <dbReference type="NCBI Taxonomy" id="882086"/>
    <lineage>
        <taxon>Bacteria</taxon>
        <taxon>Bacillati</taxon>
        <taxon>Actinomycetota</taxon>
        <taxon>Actinomycetes</taxon>
        <taxon>Pseudonocardiales</taxon>
        <taxon>Pseudonocardiaceae</taxon>
        <taxon>Saccharomonospora</taxon>
    </lineage>
</organism>
<evidence type="ECO:0000256" key="8">
    <source>
        <dbReference type="RuleBase" id="RU003471"/>
    </source>
</evidence>
<keyword evidence="5 8" id="KW-0646">Protease inhibitor</keyword>
<dbReference type="PRINTS" id="PR00294">
    <property type="entry name" value="SSBTLNINHBTR"/>
</dbReference>
<accession>I0UYC6</accession>
<evidence type="ECO:0000256" key="6">
    <source>
        <dbReference type="ARBA" id="ARBA00022900"/>
    </source>
</evidence>
<dbReference type="STRING" id="882086.SacxiDRAFT_0607"/>
<evidence type="ECO:0000259" key="10">
    <source>
        <dbReference type="Pfam" id="PF00720"/>
    </source>
</evidence>
<dbReference type="InterPro" id="IPR000691">
    <property type="entry name" value="Prot_inh_I16_SSI"/>
</dbReference>
<evidence type="ECO:0000256" key="3">
    <source>
        <dbReference type="ARBA" id="ARBA00011738"/>
    </source>
</evidence>